<dbReference type="AlphaFoldDB" id="A0A5J4VAZ1"/>
<sequence length="1114" mass="125776">MSVDDSKSLSSQGSTMSTSGSRETGERLPTYFEALYEMMFPLQPQKKRQNIYFELTLWALFCLVLFTLSIFRIDLGTQNQTSISKALNYIDLSSVGLLLGKNSLFLSIGMFVLCGVAIGMQIVCAIFYRNLISSQPWVISITRGYVNILLRVLFIPIVSTSITSFDCFIQTSLNEAGEEISHSLWRADDQYECLKNTLQIVSFIISLITLLFIFIYSAAVNLLIHNYNPKSGGIFSCPDGTFNCLQGIFIFGIVFSQRLLYGWQFWRGVIGVLVPGVLILMLTIQNPYYSFWSNYLATIPWTIFASMRLTLEIGYAIEEATRSSIPQIPFFILGIILSISSVITLYIIMKMLVGRKWLLNKNGQPLVELEEIESLPSQNSINSYQNQQNLKSLSNSKNQENNYQGLPKMKDPGTIENRLRFLQYEEFRDKDYLHYADYVYTHSLRRHKKSALLQFHYGNFLKFYRKNWIKSQSVYRLARSSNPSIILRFTLFCQTKDGGDSQQGGQSGGSQVTSITFNQKMAQAEEYHEAAKKGMLEFFENMTSSNTNFTLIFPLLKVIVESELKSRHCFEELMVMQPQNTMVLRNYAKLLMDIYKDDDTAEMILQRAEMIEDDNSQGSQSLGSAAELEPNQHTPVKPPQPQISQIGSLLLKATDKDQNNMVSSAQLSTTQGSRSSQVKKKKRKKKKGGSGENVIDDIQGGGAGYENHSMKKIIIILIVLLHLLTLVTAIVGTVVYITNAKLCTKRIENLLRVCQLAGYASRLPAFSIQTLFLDINYKFNYSGINDGQEETIPSWDSLKASFTSYCESITSIISIIYDVTSVTQPWEVQDINTYIFEISYNTTSQSGSQRVEPIMQSQERQVSSLIRAMTNLAQKGQQIGRLNSSKPNEESKTFYSDLQYIIFNSAVPILASCKRAMMSYWHETISITEQTILLQVSIVASLLAINITLMIIVFIFFTIKIHNERKKVMIHLLDVPKPKMQAIIRRMLQQDENGDESETLDSQGTINDLPQIGGEDRGISQFSIQPIGIGSGGGATSNIPQQENFNFDLTTSMLNMQQLPLLPQLPDQGFGFNPNFQSQPIFQQQFQSQQVNQNFGLSSISLPTQLLPSPQTGL</sequence>
<feature type="region of interest" description="Disordered" evidence="1">
    <location>
        <begin position="613"/>
        <end position="642"/>
    </location>
</feature>
<evidence type="ECO:0000313" key="5">
    <source>
        <dbReference type="Proteomes" id="UP000324800"/>
    </source>
</evidence>
<dbReference type="InterPro" id="IPR052994">
    <property type="entry name" value="Tiny_macrocysts_regulators"/>
</dbReference>
<feature type="compositionally biased region" description="Low complexity" evidence="1">
    <location>
        <begin position="8"/>
        <end position="21"/>
    </location>
</feature>
<proteinExistence type="predicted"/>
<dbReference type="EMBL" id="SNRW01008346">
    <property type="protein sequence ID" value="KAA6379665.1"/>
    <property type="molecule type" value="Genomic_DNA"/>
</dbReference>
<keyword evidence="2" id="KW-0812">Transmembrane</keyword>
<evidence type="ECO:0000256" key="2">
    <source>
        <dbReference type="SAM" id="Phobius"/>
    </source>
</evidence>
<feature type="transmembrane region" description="Helical" evidence="2">
    <location>
        <begin position="200"/>
        <end position="219"/>
    </location>
</feature>
<feature type="transmembrane region" description="Helical" evidence="2">
    <location>
        <begin position="51"/>
        <end position="71"/>
    </location>
</feature>
<feature type="transmembrane region" description="Helical" evidence="2">
    <location>
        <begin position="713"/>
        <end position="737"/>
    </location>
</feature>
<dbReference type="PANTHER" id="PTHR31600">
    <property type="entry name" value="TINY MACROCYSTS PROTEIN B-RELATED"/>
    <property type="match status" value="1"/>
</dbReference>
<feature type="region of interest" description="Disordered" evidence="1">
    <location>
        <begin position="1"/>
        <end position="24"/>
    </location>
</feature>
<name>A0A5J4VAZ1_9EUKA</name>
<accession>A0A5J4VAZ1</accession>
<evidence type="ECO:0000256" key="1">
    <source>
        <dbReference type="SAM" id="MobiDB-lite"/>
    </source>
</evidence>
<keyword evidence="2" id="KW-1133">Transmembrane helix</keyword>
<protein>
    <recommendedName>
        <fullName evidence="3">TmcB/TmcC TPR repeats domain-containing protein</fullName>
    </recommendedName>
</protein>
<dbReference type="InterPro" id="IPR057352">
    <property type="entry name" value="TPR_TmcB/C"/>
</dbReference>
<feature type="transmembrane region" description="Helical" evidence="2">
    <location>
        <begin position="148"/>
        <end position="165"/>
    </location>
</feature>
<feature type="transmembrane region" description="Helical" evidence="2">
    <location>
        <begin position="240"/>
        <end position="259"/>
    </location>
</feature>
<evidence type="ECO:0000313" key="4">
    <source>
        <dbReference type="EMBL" id="KAA6379665.1"/>
    </source>
</evidence>
<feature type="region of interest" description="Disordered" evidence="1">
    <location>
        <begin position="663"/>
        <end position="693"/>
    </location>
</feature>
<dbReference type="Pfam" id="PF25474">
    <property type="entry name" value="TPR_TmcB"/>
    <property type="match status" value="1"/>
</dbReference>
<feature type="transmembrane region" description="Helical" evidence="2">
    <location>
        <begin position="265"/>
        <end position="284"/>
    </location>
</feature>
<keyword evidence="2" id="KW-0472">Membrane</keyword>
<reference evidence="4 5" key="1">
    <citation type="submission" date="2019-03" db="EMBL/GenBank/DDBJ databases">
        <title>Single cell metagenomics reveals metabolic interactions within the superorganism composed of flagellate Streblomastix strix and complex community of Bacteroidetes bacteria on its surface.</title>
        <authorList>
            <person name="Treitli S.C."/>
            <person name="Kolisko M."/>
            <person name="Husnik F."/>
            <person name="Keeling P."/>
            <person name="Hampl V."/>
        </authorList>
    </citation>
    <scope>NUCLEOTIDE SEQUENCE [LARGE SCALE GENOMIC DNA]</scope>
    <source>
        <strain evidence="4">ST1C</strain>
    </source>
</reference>
<feature type="transmembrane region" description="Helical" evidence="2">
    <location>
        <begin position="932"/>
        <end position="959"/>
    </location>
</feature>
<dbReference type="PANTHER" id="PTHR31600:SF2">
    <property type="entry name" value="GAMETE ENRICHED GENE 10 PROTEIN-RELATED"/>
    <property type="match status" value="1"/>
</dbReference>
<dbReference type="Proteomes" id="UP000324800">
    <property type="component" value="Unassembled WGS sequence"/>
</dbReference>
<evidence type="ECO:0000259" key="3">
    <source>
        <dbReference type="Pfam" id="PF25474"/>
    </source>
</evidence>
<organism evidence="4 5">
    <name type="scientific">Streblomastix strix</name>
    <dbReference type="NCBI Taxonomy" id="222440"/>
    <lineage>
        <taxon>Eukaryota</taxon>
        <taxon>Metamonada</taxon>
        <taxon>Preaxostyla</taxon>
        <taxon>Oxymonadida</taxon>
        <taxon>Streblomastigidae</taxon>
        <taxon>Streblomastix</taxon>
    </lineage>
</organism>
<feature type="compositionally biased region" description="Basic residues" evidence="1">
    <location>
        <begin position="677"/>
        <end position="688"/>
    </location>
</feature>
<feature type="transmembrane region" description="Helical" evidence="2">
    <location>
        <begin position="296"/>
        <end position="316"/>
    </location>
</feature>
<comment type="caution">
    <text evidence="4">The sequence shown here is derived from an EMBL/GenBank/DDBJ whole genome shotgun (WGS) entry which is preliminary data.</text>
</comment>
<feature type="transmembrane region" description="Helical" evidence="2">
    <location>
        <begin position="328"/>
        <end position="348"/>
    </location>
</feature>
<feature type="transmembrane region" description="Helical" evidence="2">
    <location>
        <begin position="104"/>
        <end position="128"/>
    </location>
</feature>
<feature type="domain" description="TmcB/TmcC TPR repeats" evidence="3">
    <location>
        <begin position="507"/>
        <end position="617"/>
    </location>
</feature>
<gene>
    <name evidence="4" type="ORF">EZS28_024808</name>
</gene>